<gene>
    <name evidence="2" type="ordered locus">Elen_2606</name>
</gene>
<sequence length="211" mass="23476">MPALTDEQRAEIDREAKEAARREHVRVARQRIASAHIPPLYASASLEDCHPAVAEYASEVAEGGTGWLLLTGRNGRGKTHQACAALLHLAKTHRVEFATMQGILDECKQTFGRPESEEDVKAHYRNVPVLVLDDLGKENPTDYSLPIIFDIVDRRYTRLKPTIITTNMNAAQLLAHMSTKGDRTMAESVVSRLVTARVVEITGPDRRLRNA</sequence>
<dbReference type="PANTHER" id="PTHR30050">
    <property type="entry name" value="CHROMOSOMAL REPLICATION INITIATOR PROTEIN DNAA"/>
    <property type="match status" value="1"/>
</dbReference>
<proteinExistence type="predicted"/>
<dbReference type="PANTHER" id="PTHR30050:SF4">
    <property type="entry name" value="ATP-BINDING PROTEIN RV3427C IN INSERTION SEQUENCE-RELATED"/>
    <property type="match status" value="1"/>
</dbReference>
<dbReference type="STRING" id="479437.Elen_2606"/>
<protein>
    <submittedName>
        <fullName evidence="2">DNA replication protein-like protein</fullName>
    </submittedName>
</protein>
<organism evidence="2 3">
    <name type="scientific">Eggerthella lenta (strain ATCC 25559 / DSM 2243 / CCUG 17323 / JCM 9979 / KCTC 3265 / NCTC 11813 / VPI 0255 / 1899 B)</name>
    <name type="common">Eubacterium lentum</name>
    <dbReference type="NCBI Taxonomy" id="479437"/>
    <lineage>
        <taxon>Bacteria</taxon>
        <taxon>Bacillati</taxon>
        <taxon>Actinomycetota</taxon>
        <taxon>Coriobacteriia</taxon>
        <taxon>Eggerthellales</taxon>
        <taxon>Eggerthellaceae</taxon>
        <taxon>Eggerthella</taxon>
    </lineage>
</organism>
<feature type="domain" description="IstB-like ATP-binding" evidence="1">
    <location>
        <begin position="68"/>
        <end position="210"/>
    </location>
</feature>
<dbReference type="Proteomes" id="UP000001377">
    <property type="component" value="Chromosome"/>
</dbReference>
<dbReference type="InterPro" id="IPR002611">
    <property type="entry name" value="IstB_ATP-bd"/>
</dbReference>
<dbReference type="GO" id="GO:0006260">
    <property type="term" value="P:DNA replication"/>
    <property type="evidence" value="ECO:0007669"/>
    <property type="project" value="TreeGrafter"/>
</dbReference>
<dbReference type="Gene3D" id="3.40.50.300">
    <property type="entry name" value="P-loop containing nucleotide triphosphate hydrolases"/>
    <property type="match status" value="1"/>
</dbReference>
<name>C8WLU5_EGGLE</name>
<dbReference type="SUPFAM" id="SSF52540">
    <property type="entry name" value="P-loop containing nucleoside triphosphate hydrolases"/>
    <property type="match status" value="1"/>
</dbReference>
<evidence type="ECO:0000313" key="2">
    <source>
        <dbReference type="EMBL" id="ACV56558.1"/>
    </source>
</evidence>
<dbReference type="HOGENOM" id="CLU_062999_3_2_11"/>
<dbReference type="AlphaFoldDB" id="C8WLU5"/>
<evidence type="ECO:0000259" key="1">
    <source>
        <dbReference type="Pfam" id="PF01695"/>
    </source>
</evidence>
<keyword evidence="3" id="KW-1185">Reference proteome</keyword>
<dbReference type="RefSeq" id="WP_015761280.1">
    <property type="nucleotide sequence ID" value="NC_013204.1"/>
</dbReference>
<evidence type="ECO:0000313" key="3">
    <source>
        <dbReference type="Proteomes" id="UP000001377"/>
    </source>
</evidence>
<dbReference type="InterPro" id="IPR027417">
    <property type="entry name" value="P-loop_NTPase"/>
</dbReference>
<reference evidence="2 3" key="1">
    <citation type="journal article" date="2009" name="Stand. Genomic Sci.">
        <title>Complete genome sequence of Eggerthella lenta type strain (IPP VPI 0255).</title>
        <authorList>
            <person name="Saunders E."/>
            <person name="Pukall R."/>
            <person name="Abt B."/>
            <person name="Lapidus A."/>
            <person name="Glavina Del Rio T."/>
            <person name="Copeland A."/>
            <person name="Tice H."/>
            <person name="Cheng J.F."/>
            <person name="Lucas S."/>
            <person name="Chen F."/>
            <person name="Nolan M."/>
            <person name="Bruce D."/>
            <person name="Goodwin L."/>
            <person name="Pitluck S."/>
            <person name="Ivanova N."/>
            <person name="Mavromatis K."/>
            <person name="Ovchinnikova G."/>
            <person name="Pati A."/>
            <person name="Chen A."/>
            <person name="Palaniappan K."/>
            <person name="Land M."/>
            <person name="Hauser L."/>
            <person name="Chang Y.J."/>
            <person name="Jeffries C.D."/>
            <person name="Chain P."/>
            <person name="Meincke L."/>
            <person name="Sims D."/>
            <person name="Brettin T."/>
            <person name="Detter J.C."/>
            <person name="Goker M."/>
            <person name="Bristow J."/>
            <person name="Eisen J.A."/>
            <person name="Markowitz V."/>
            <person name="Hugenholtz P."/>
            <person name="Kyrpides N.C."/>
            <person name="Klenk H.P."/>
            <person name="Han C."/>
        </authorList>
    </citation>
    <scope>NUCLEOTIDE SEQUENCE [LARGE SCALE GENOMIC DNA]</scope>
    <source>
        <strain evidence="3">ATCC 25559 / DSM 2243 / CCUG 17323 / JCM 9979 / KCTC 3265 / NCTC 11813 / VPI 0255 / 1899 B</strain>
    </source>
</reference>
<dbReference type="KEGG" id="ele:Elen_2606"/>
<dbReference type="PaxDb" id="479437-Elen_2606"/>
<dbReference type="Pfam" id="PF01695">
    <property type="entry name" value="IstB_IS21"/>
    <property type="match status" value="1"/>
</dbReference>
<accession>C8WLU5</accession>
<dbReference type="EMBL" id="CP001726">
    <property type="protein sequence ID" value="ACV56558.1"/>
    <property type="molecule type" value="Genomic_DNA"/>
</dbReference>
<dbReference type="GO" id="GO:0005524">
    <property type="term" value="F:ATP binding"/>
    <property type="evidence" value="ECO:0007669"/>
    <property type="project" value="InterPro"/>
</dbReference>
<dbReference type="eggNOG" id="COG1484">
    <property type="taxonomic scope" value="Bacteria"/>
</dbReference>